<dbReference type="GO" id="GO:0043139">
    <property type="term" value="F:5'-3' DNA helicase activity"/>
    <property type="evidence" value="ECO:0007669"/>
    <property type="project" value="UniProtKB-EC"/>
</dbReference>
<evidence type="ECO:0000313" key="5">
    <source>
        <dbReference type="EMBL" id="KAK0446376.1"/>
    </source>
</evidence>
<dbReference type="InterPro" id="IPR051055">
    <property type="entry name" value="PIF1_helicase"/>
</dbReference>
<dbReference type="GO" id="GO:0016787">
    <property type="term" value="F:hydrolase activity"/>
    <property type="evidence" value="ECO:0007669"/>
    <property type="project" value="UniProtKB-KW"/>
</dbReference>
<comment type="catalytic activity">
    <reaction evidence="1">
        <text>ATP + H2O = ADP + phosphate + H(+)</text>
        <dbReference type="Rhea" id="RHEA:13065"/>
        <dbReference type="ChEBI" id="CHEBI:15377"/>
        <dbReference type="ChEBI" id="CHEBI:15378"/>
        <dbReference type="ChEBI" id="CHEBI:30616"/>
        <dbReference type="ChEBI" id="CHEBI:43474"/>
        <dbReference type="ChEBI" id="CHEBI:456216"/>
        <dbReference type="EC" id="5.6.2.3"/>
    </reaction>
</comment>
<dbReference type="Pfam" id="PF05970">
    <property type="entry name" value="PIF1"/>
    <property type="match status" value="1"/>
</dbReference>
<dbReference type="InterPro" id="IPR010285">
    <property type="entry name" value="DNA_helicase_pif1-like_DEAD"/>
</dbReference>
<dbReference type="PANTHER" id="PTHR47642:SF5">
    <property type="entry name" value="ATP-DEPENDENT DNA HELICASE"/>
    <property type="match status" value="1"/>
</dbReference>
<gene>
    <name evidence="5" type="ORF">EV421DRAFT_1734366</name>
</gene>
<dbReference type="Proteomes" id="UP001175226">
    <property type="component" value="Unassembled WGS sequence"/>
</dbReference>
<dbReference type="Gene3D" id="3.40.50.300">
    <property type="entry name" value="P-loop containing nucleotide triphosphate hydrolases"/>
    <property type="match status" value="1"/>
</dbReference>
<keyword evidence="1" id="KW-0347">Helicase</keyword>
<comment type="similarity">
    <text evidence="1">Belongs to the helicase family.</text>
</comment>
<name>A0AA39JP67_9AGAR</name>
<organism evidence="5 6">
    <name type="scientific">Armillaria borealis</name>
    <dbReference type="NCBI Taxonomy" id="47425"/>
    <lineage>
        <taxon>Eukaryota</taxon>
        <taxon>Fungi</taxon>
        <taxon>Dikarya</taxon>
        <taxon>Basidiomycota</taxon>
        <taxon>Agaricomycotina</taxon>
        <taxon>Agaricomycetes</taxon>
        <taxon>Agaricomycetidae</taxon>
        <taxon>Agaricales</taxon>
        <taxon>Marasmiineae</taxon>
        <taxon>Physalacriaceae</taxon>
        <taxon>Armillaria</taxon>
    </lineage>
</organism>
<dbReference type="GO" id="GO:0000723">
    <property type="term" value="P:telomere maintenance"/>
    <property type="evidence" value="ECO:0007669"/>
    <property type="project" value="InterPro"/>
</dbReference>
<dbReference type="Pfam" id="PF20209">
    <property type="entry name" value="DUF6570"/>
    <property type="match status" value="1"/>
</dbReference>
<evidence type="ECO:0000259" key="3">
    <source>
        <dbReference type="Pfam" id="PF05970"/>
    </source>
</evidence>
<feature type="domain" description="DNA helicase Pif1-like DEAD-box helicase" evidence="3">
    <location>
        <begin position="1302"/>
        <end position="1430"/>
    </location>
</feature>
<keyword evidence="1" id="KW-0233">DNA recombination</keyword>
<dbReference type="EMBL" id="JAUEPT010000014">
    <property type="protein sequence ID" value="KAK0446376.1"/>
    <property type="molecule type" value="Genomic_DNA"/>
</dbReference>
<comment type="caution">
    <text evidence="5">The sequence shown here is derived from an EMBL/GenBank/DDBJ whole genome shotgun (WGS) entry which is preliminary data.</text>
</comment>
<feature type="region of interest" description="Disordered" evidence="2">
    <location>
        <begin position="600"/>
        <end position="631"/>
    </location>
</feature>
<evidence type="ECO:0000256" key="1">
    <source>
        <dbReference type="RuleBase" id="RU363044"/>
    </source>
</evidence>
<accession>A0AA39JP67</accession>
<dbReference type="GO" id="GO:0006281">
    <property type="term" value="P:DNA repair"/>
    <property type="evidence" value="ECO:0007669"/>
    <property type="project" value="UniProtKB-KW"/>
</dbReference>
<dbReference type="InterPro" id="IPR046700">
    <property type="entry name" value="DUF6570"/>
</dbReference>
<keyword evidence="1" id="KW-0234">DNA repair</keyword>
<proteinExistence type="inferred from homology"/>
<dbReference type="GO" id="GO:0005524">
    <property type="term" value="F:ATP binding"/>
    <property type="evidence" value="ECO:0007669"/>
    <property type="project" value="UniProtKB-KW"/>
</dbReference>
<evidence type="ECO:0000256" key="2">
    <source>
        <dbReference type="SAM" id="MobiDB-lite"/>
    </source>
</evidence>
<dbReference type="EC" id="5.6.2.3" evidence="1"/>
<keyword evidence="1" id="KW-0067">ATP-binding</keyword>
<keyword evidence="1" id="KW-0227">DNA damage</keyword>
<reference evidence="5" key="1">
    <citation type="submission" date="2023-06" db="EMBL/GenBank/DDBJ databases">
        <authorList>
            <consortium name="Lawrence Berkeley National Laboratory"/>
            <person name="Ahrendt S."/>
            <person name="Sahu N."/>
            <person name="Indic B."/>
            <person name="Wong-Bajracharya J."/>
            <person name="Merenyi Z."/>
            <person name="Ke H.-M."/>
            <person name="Monk M."/>
            <person name="Kocsube S."/>
            <person name="Drula E."/>
            <person name="Lipzen A."/>
            <person name="Balint B."/>
            <person name="Henrissat B."/>
            <person name="Andreopoulos B."/>
            <person name="Martin F.M."/>
            <person name="Harder C.B."/>
            <person name="Rigling D."/>
            <person name="Ford K.L."/>
            <person name="Foster G.D."/>
            <person name="Pangilinan J."/>
            <person name="Papanicolaou A."/>
            <person name="Barry K."/>
            <person name="LaButti K."/>
            <person name="Viragh M."/>
            <person name="Koriabine M."/>
            <person name="Yan M."/>
            <person name="Riley R."/>
            <person name="Champramary S."/>
            <person name="Plett K.L."/>
            <person name="Tsai I.J."/>
            <person name="Slot J."/>
            <person name="Sipos G."/>
            <person name="Plett J."/>
            <person name="Nagy L.G."/>
            <person name="Grigoriev I.V."/>
        </authorList>
    </citation>
    <scope>NUCLEOTIDE SEQUENCE</scope>
    <source>
        <strain evidence="5">FPL87.14</strain>
    </source>
</reference>
<keyword evidence="1" id="KW-0378">Hydrolase</keyword>
<keyword evidence="6" id="KW-1185">Reference proteome</keyword>
<dbReference type="InterPro" id="IPR027417">
    <property type="entry name" value="P-loop_NTPase"/>
</dbReference>
<dbReference type="PANTHER" id="PTHR47642">
    <property type="entry name" value="ATP-DEPENDENT DNA HELICASE"/>
    <property type="match status" value="1"/>
</dbReference>
<dbReference type="SUPFAM" id="SSF52540">
    <property type="entry name" value="P-loop containing nucleoside triphosphate hydrolases"/>
    <property type="match status" value="1"/>
</dbReference>
<feature type="domain" description="DUF6570" evidence="4">
    <location>
        <begin position="753"/>
        <end position="811"/>
    </location>
</feature>
<protein>
    <recommendedName>
        <fullName evidence="1">ATP-dependent DNA helicase</fullName>
        <ecNumber evidence="1">5.6.2.3</ecNumber>
    </recommendedName>
</protein>
<dbReference type="GO" id="GO:0006310">
    <property type="term" value="P:DNA recombination"/>
    <property type="evidence" value="ECO:0007669"/>
    <property type="project" value="UniProtKB-KW"/>
</dbReference>
<sequence length="1450" mass="163006">MDFDRHIAEVTVFEPSAVINHFQLPAHHNLRPLPITIQWQHANADPSTLGPIVRLLSNVQTVIFRDTHLEGPMSLVRTWVQEVVLLNCSVTQESLLGLLKPWGSLSISGGRTTETEEPRREVDALALRTLHMNFEGLPPRCAYTIYTWLSIVEGVRNIYVYCELDMDTAIVQGFLNRWCASIEHFNVIQNGYCESQLWALNIQCRDTELVPLTVSLSTFLPGQLEIVTIGFRVKDWADKSMRSKYRAPLREFDAQLFRLVDHFSFELLRLQLGSRWVGKKDGVIEFIQTHTPCVSSPTPQFSSPSVLAPVMANVVSNEVTVYHQNDHHVFQPVFPTHTRPIVEILSLHPFQKTGTYTEGVRICLSRVVDISEDAEALFEMKADLVVYLSDYVTYHAKCADIETLIGLSDAVPWFEAWYDARTLFPFDWLAPYLQPGTRQYHNTPMFIHEKLQNVTHVVVVTTFLLAGYDHPVTALSHILVEWARTNYPRGVELHGFACETLSSDSSPYCTAILLVRADLAWPTGSTSSLHHSQMHPGTDANQAPPVLDIRHYSNAMRTAAYELRNIVERVVELPCEAKRLRGPLLEFVAARSTEVQNAIRQAASAESGKGRKRRREETAGGVGKRRRLDAGGEAVSTDWRWNNHDDAAVQSDEALIHDLISGPFFNTVGPDVRARCIENYISRTSNASLCQGVCLVCARLLFTKDMEVMSIDRIPNRHLLKPSHPHPHQVLFEGVLLHEDGIMDGEGQVCKECLRNLEKVIGITFVTPSGVKQRQLPRMFHVRRSRVHAALLWLKRNNPLYKDIIISEEALSQLPVDGVLEEMLSTIRTSHDMVGLAGEPDTEPDVFFLQANGMIDVNGDSITDTDVMTHALANLADAHEGTHLRPEDRNKVKAFIRANITADLGGASSQAIENMQKVPEVSYSRPPHPGLRDYEAVRVADQIAVARTVQHHRCKVGMCLKARNNRIVCKRRAASSHCLQMHGDLGKKLVQKFAHSMNKEQEFGACEAISLIMGWGDRFISHHYVTVYWDVVTAAIVDAYPDLRAKKSYTQEIVRDANGTPVEENSGEVTLSLEVVGGEVKLRDQLREYADRGDALEDMGFMEFFKETYDGDPPKAKPDGSTGTARSTRIEYQTGTGHGNRCRVLRQQGHETLVQFVGTWFPRRDRPDRYEYYCASMLALLKPWRSMKDLKAGDATFGQAFDSMVANLSPKELTMLDNIQYFHEASDQAHIAKPTSLPGGVLTLEEQETLLRDTEDPDGDYPMQEAWEQQTFTDVDIAIAETLSRDVPKDPSNKERPLLGMLNPEQRRAHDIVENHLKALLAGRNPRPLYMQVQGQGGTGKTVLINAISETFDYYGAEDKLAKTATSGVAASLIGGQTLHSFGGIPINPGKKDDWYMRSSKEVVAKRERNIAGKEYLEIDECSMLTKEMLALNRVKDEGWNCLLNQFADR</sequence>
<evidence type="ECO:0000313" key="6">
    <source>
        <dbReference type="Proteomes" id="UP001175226"/>
    </source>
</evidence>
<keyword evidence="1" id="KW-0547">Nucleotide-binding</keyword>
<comment type="cofactor">
    <cofactor evidence="1">
        <name>Mg(2+)</name>
        <dbReference type="ChEBI" id="CHEBI:18420"/>
    </cofactor>
</comment>
<evidence type="ECO:0000259" key="4">
    <source>
        <dbReference type="Pfam" id="PF20209"/>
    </source>
</evidence>